<dbReference type="Proteomes" id="UP000678393">
    <property type="component" value="Unassembled WGS sequence"/>
</dbReference>
<reference evidence="9" key="1">
    <citation type="submission" date="2021-04" db="EMBL/GenBank/DDBJ databases">
        <authorList>
            <consortium name="Molecular Ecology Group"/>
        </authorList>
    </citation>
    <scope>NUCLEOTIDE SEQUENCE</scope>
</reference>
<evidence type="ECO:0000313" key="9">
    <source>
        <dbReference type="EMBL" id="CAG5136523.1"/>
    </source>
</evidence>
<dbReference type="PANTHER" id="PTHR24060">
    <property type="entry name" value="METABOTROPIC GLUTAMATE RECEPTOR"/>
    <property type="match status" value="1"/>
</dbReference>
<feature type="non-terminal residue" evidence="9">
    <location>
        <position position="176"/>
    </location>
</feature>
<keyword evidence="6" id="KW-0675">Receptor</keyword>
<keyword evidence="7" id="KW-0325">Glycoprotein</keyword>
<evidence type="ECO:0000256" key="7">
    <source>
        <dbReference type="ARBA" id="ARBA00023180"/>
    </source>
</evidence>
<dbReference type="EMBL" id="CAJHNH020008541">
    <property type="protein sequence ID" value="CAG5136523.1"/>
    <property type="molecule type" value="Genomic_DNA"/>
</dbReference>
<evidence type="ECO:0000256" key="1">
    <source>
        <dbReference type="ARBA" id="ARBA00004141"/>
    </source>
</evidence>
<proteinExistence type="predicted"/>
<sequence length="176" mass="19461">IPQISYASTSADLSDKTRFEYFSRVVPPDNYQAQAMADIARALGWTYVNTLADSGTYGEKGIQAFVEATKHTGLCISRSESIPRSADDAKMTTILESMLSDENNARAIMMFVNEDNLRRVVRAISKLNKTESVYLLASDSWGVKVLPVYKQETAAEGTVTILPKRSFVPGILHVFT</sequence>
<dbReference type="SUPFAM" id="SSF53822">
    <property type="entry name" value="Periplasmic binding protein-like I"/>
    <property type="match status" value="1"/>
</dbReference>
<comment type="subcellular location">
    <subcellularLocation>
        <location evidence="1">Membrane</location>
        <topology evidence="1">Multi-pass membrane protein</topology>
    </subcellularLocation>
</comment>
<evidence type="ECO:0000256" key="2">
    <source>
        <dbReference type="ARBA" id="ARBA00022692"/>
    </source>
</evidence>
<accession>A0A8S4A3R1</accession>
<dbReference type="InterPro" id="IPR001828">
    <property type="entry name" value="ANF_lig-bd_rcpt"/>
</dbReference>
<keyword evidence="10" id="KW-1185">Reference proteome</keyword>
<gene>
    <name evidence="9" type="ORF">CUNI_LOCUS22081</name>
</gene>
<keyword evidence="2" id="KW-0812">Transmembrane</keyword>
<evidence type="ECO:0000256" key="3">
    <source>
        <dbReference type="ARBA" id="ARBA00022989"/>
    </source>
</evidence>
<dbReference type="InterPro" id="IPR028082">
    <property type="entry name" value="Peripla_BP_I"/>
</dbReference>
<keyword evidence="4" id="KW-0472">Membrane</keyword>
<comment type="caution">
    <text evidence="9">The sequence shown here is derived from an EMBL/GenBank/DDBJ whole genome shotgun (WGS) entry which is preliminary data.</text>
</comment>
<dbReference type="GO" id="GO:0004930">
    <property type="term" value="F:G protein-coupled receptor activity"/>
    <property type="evidence" value="ECO:0007669"/>
    <property type="project" value="InterPro"/>
</dbReference>
<evidence type="ECO:0000256" key="5">
    <source>
        <dbReference type="ARBA" id="ARBA00023157"/>
    </source>
</evidence>
<evidence type="ECO:0000256" key="6">
    <source>
        <dbReference type="ARBA" id="ARBA00023170"/>
    </source>
</evidence>
<dbReference type="GO" id="GO:0016020">
    <property type="term" value="C:membrane"/>
    <property type="evidence" value="ECO:0007669"/>
    <property type="project" value="UniProtKB-SubCell"/>
</dbReference>
<evidence type="ECO:0000313" key="10">
    <source>
        <dbReference type="Proteomes" id="UP000678393"/>
    </source>
</evidence>
<evidence type="ECO:0000256" key="4">
    <source>
        <dbReference type="ARBA" id="ARBA00023136"/>
    </source>
</evidence>
<dbReference type="Gene3D" id="3.40.50.2300">
    <property type="match status" value="1"/>
</dbReference>
<dbReference type="PRINTS" id="PR00248">
    <property type="entry name" value="GPCRMGR"/>
</dbReference>
<organism evidence="9 10">
    <name type="scientific">Candidula unifasciata</name>
    <dbReference type="NCBI Taxonomy" id="100452"/>
    <lineage>
        <taxon>Eukaryota</taxon>
        <taxon>Metazoa</taxon>
        <taxon>Spiralia</taxon>
        <taxon>Lophotrochozoa</taxon>
        <taxon>Mollusca</taxon>
        <taxon>Gastropoda</taxon>
        <taxon>Heterobranchia</taxon>
        <taxon>Euthyneura</taxon>
        <taxon>Panpulmonata</taxon>
        <taxon>Eupulmonata</taxon>
        <taxon>Stylommatophora</taxon>
        <taxon>Helicina</taxon>
        <taxon>Helicoidea</taxon>
        <taxon>Geomitridae</taxon>
        <taxon>Candidula</taxon>
    </lineage>
</organism>
<name>A0A8S4A3R1_9EUPU</name>
<feature type="domain" description="Receptor ligand binding region" evidence="8">
    <location>
        <begin position="1"/>
        <end position="166"/>
    </location>
</feature>
<dbReference type="AlphaFoldDB" id="A0A8S4A3R1"/>
<dbReference type="OrthoDB" id="425344at2759"/>
<dbReference type="FunFam" id="3.40.50.2300:FF:000009">
    <property type="entry name" value="Glutamate receptor, metabotropic 4"/>
    <property type="match status" value="1"/>
</dbReference>
<protein>
    <recommendedName>
        <fullName evidence="8">Receptor ligand binding region domain-containing protein</fullName>
    </recommendedName>
</protein>
<dbReference type="InterPro" id="IPR000337">
    <property type="entry name" value="GPCR_3"/>
</dbReference>
<dbReference type="InterPro" id="IPR050726">
    <property type="entry name" value="mGluR"/>
</dbReference>
<evidence type="ECO:0000259" key="8">
    <source>
        <dbReference type="Pfam" id="PF01094"/>
    </source>
</evidence>
<keyword evidence="5" id="KW-1015">Disulfide bond</keyword>
<feature type="non-terminal residue" evidence="9">
    <location>
        <position position="1"/>
    </location>
</feature>
<keyword evidence="3" id="KW-1133">Transmembrane helix</keyword>
<dbReference type="Pfam" id="PF01094">
    <property type="entry name" value="ANF_receptor"/>
    <property type="match status" value="1"/>
</dbReference>